<evidence type="ECO:0000313" key="6">
    <source>
        <dbReference type="EMBL" id="UWZ85238.1"/>
    </source>
</evidence>
<dbReference type="InterPro" id="IPR051459">
    <property type="entry name" value="Cytochrome_c-type_DH"/>
</dbReference>
<dbReference type="InterPro" id="IPR009056">
    <property type="entry name" value="Cyt_c-like_dom"/>
</dbReference>
<dbReference type="RefSeq" id="WP_260794756.1">
    <property type="nucleotide sequence ID" value="NZ_CP093313.1"/>
</dbReference>
<evidence type="ECO:0000256" key="4">
    <source>
        <dbReference type="PROSITE-ProRule" id="PRU00433"/>
    </source>
</evidence>
<dbReference type="Pfam" id="PF00034">
    <property type="entry name" value="Cytochrom_C"/>
    <property type="match status" value="1"/>
</dbReference>
<keyword evidence="7" id="KW-1185">Reference proteome</keyword>
<dbReference type="InterPro" id="IPR036909">
    <property type="entry name" value="Cyt_c-like_dom_sf"/>
</dbReference>
<dbReference type="Pfam" id="PF13442">
    <property type="entry name" value="Cytochrome_CBB3"/>
    <property type="match status" value="1"/>
</dbReference>
<keyword evidence="2 4" id="KW-0479">Metal-binding</keyword>
<sequence length="321" mass="35166">MPEVSFRTDIILQFRSIDSSGVVPFDVVEGQRRMLCVARHTHHNSQIKGRGQEIGCLGEAMGPVQKWMSRIWLSVAVVTVVLFASGCSANKKPTKLETALANAAKDVVIPLEAKGLKNPFPASEANIQAGKQIYLQQCALCHAADGHAETKLGLAMYPPAMDLNSPHVQRWSDAELLWITQNGVRLTGMPAWQTIMSQDDTWKVVDFIRALPKEASIRAAASGKEAVAPKSQPELINYGRELYRQEGCMGCHQLDGEGGKVGPELTIEGTRGRSDDWLVGHFKDPSAYTPGSVMPSFNRLTDDQLRALTVFLQSEKGSEPK</sequence>
<dbReference type="PANTHER" id="PTHR35008:SF8">
    <property type="entry name" value="ALCOHOL DEHYDROGENASE CYTOCHROME C SUBUNIT"/>
    <property type="match status" value="1"/>
</dbReference>
<dbReference type="Gene3D" id="1.10.760.10">
    <property type="entry name" value="Cytochrome c-like domain"/>
    <property type="match status" value="2"/>
</dbReference>
<dbReference type="EMBL" id="CP093313">
    <property type="protein sequence ID" value="UWZ85238.1"/>
    <property type="molecule type" value="Genomic_DNA"/>
</dbReference>
<gene>
    <name evidence="6" type="ORF">MOP44_04670</name>
</gene>
<dbReference type="SUPFAM" id="SSF46626">
    <property type="entry name" value="Cytochrome c"/>
    <property type="match status" value="2"/>
</dbReference>
<feature type="domain" description="Cytochrome c" evidence="5">
    <location>
        <begin position="234"/>
        <end position="316"/>
    </location>
</feature>
<evidence type="ECO:0000256" key="3">
    <source>
        <dbReference type="ARBA" id="ARBA00023004"/>
    </source>
</evidence>
<name>A0A9J7BWI5_9BACT</name>
<dbReference type="Proteomes" id="UP001059380">
    <property type="component" value="Chromosome"/>
</dbReference>
<evidence type="ECO:0000259" key="5">
    <source>
        <dbReference type="PROSITE" id="PS51007"/>
    </source>
</evidence>
<feature type="domain" description="Cytochrome c" evidence="5">
    <location>
        <begin position="125"/>
        <end position="212"/>
    </location>
</feature>
<evidence type="ECO:0000313" key="7">
    <source>
        <dbReference type="Proteomes" id="UP001059380"/>
    </source>
</evidence>
<dbReference type="AlphaFoldDB" id="A0A9J7BWI5"/>
<keyword evidence="3 4" id="KW-0408">Iron</keyword>
<keyword evidence="1 4" id="KW-0349">Heme</keyword>
<dbReference type="GO" id="GO:0009055">
    <property type="term" value="F:electron transfer activity"/>
    <property type="evidence" value="ECO:0007669"/>
    <property type="project" value="InterPro"/>
</dbReference>
<evidence type="ECO:0000256" key="1">
    <source>
        <dbReference type="ARBA" id="ARBA00022617"/>
    </source>
</evidence>
<proteinExistence type="predicted"/>
<dbReference type="PANTHER" id="PTHR35008">
    <property type="entry name" value="BLL4482 PROTEIN-RELATED"/>
    <property type="match status" value="1"/>
</dbReference>
<dbReference type="GO" id="GO:0046872">
    <property type="term" value="F:metal ion binding"/>
    <property type="evidence" value="ECO:0007669"/>
    <property type="project" value="UniProtKB-KW"/>
</dbReference>
<dbReference type="GO" id="GO:0020037">
    <property type="term" value="F:heme binding"/>
    <property type="evidence" value="ECO:0007669"/>
    <property type="project" value="InterPro"/>
</dbReference>
<accession>A0A9J7BWI5</accession>
<organism evidence="6 7">
    <name type="scientific">Occallatibacter riparius</name>
    <dbReference type="NCBI Taxonomy" id="1002689"/>
    <lineage>
        <taxon>Bacteria</taxon>
        <taxon>Pseudomonadati</taxon>
        <taxon>Acidobacteriota</taxon>
        <taxon>Terriglobia</taxon>
        <taxon>Terriglobales</taxon>
        <taxon>Acidobacteriaceae</taxon>
        <taxon>Occallatibacter</taxon>
    </lineage>
</organism>
<dbReference type="PROSITE" id="PS51007">
    <property type="entry name" value="CYTC"/>
    <property type="match status" value="2"/>
</dbReference>
<evidence type="ECO:0000256" key="2">
    <source>
        <dbReference type="ARBA" id="ARBA00022723"/>
    </source>
</evidence>
<dbReference type="KEGG" id="orp:MOP44_04670"/>
<reference evidence="6" key="1">
    <citation type="submission" date="2021-04" db="EMBL/GenBank/DDBJ databases">
        <title>Phylogenetic analysis of Acidobacteriaceae.</title>
        <authorList>
            <person name="Qiu L."/>
            <person name="Zhang Q."/>
        </authorList>
    </citation>
    <scope>NUCLEOTIDE SEQUENCE</scope>
    <source>
        <strain evidence="6">DSM 25168</strain>
    </source>
</reference>
<protein>
    <submittedName>
        <fullName evidence="6">C-type cytochrome</fullName>
    </submittedName>
</protein>